<protein>
    <recommendedName>
        <fullName evidence="3">DUF4367 domain-containing protein</fullName>
    </recommendedName>
</protein>
<evidence type="ECO:0000313" key="1">
    <source>
        <dbReference type="EMBL" id="WLQ64594.1"/>
    </source>
</evidence>
<evidence type="ECO:0000313" key="2">
    <source>
        <dbReference type="Proteomes" id="UP001224433"/>
    </source>
</evidence>
<name>A0ABY9JCC8_9ACTN</name>
<evidence type="ECO:0008006" key="3">
    <source>
        <dbReference type="Google" id="ProtNLM"/>
    </source>
</evidence>
<keyword evidence="2" id="KW-1185">Reference proteome</keyword>
<dbReference type="Proteomes" id="UP001224433">
    <property type="component" value="Chromosome"/>
</dbReference>
<gene>
    <name evidence="1" type="ORF">P8A20_13770</name>
</gene>
<accession>A0ABY9JCC8</accession>
<sequence>MERATGGDGPERPGRPDDGQRARLRAELLALREGLEVPEAAGATMAERVLAQIVAEGVPVPVREPLGRLERVRAWWRGHVRVWVAALSGVLVVLVLTPPVRAAVVEWFDFGGVEVRWVPGAPGGTPAEEAHGPGCGVPLPMPDAVRRAGFRPVVPDALGAPDSVAVTGLPEGRSMVTLCWKEGGRTIRLDAFAAGLDPYFTKQVRVPPEWVELHPGGAGAGLDGRAGGLEGAAWFAEPHRLEFMMVGEDGDRWIRTERTAGPTLLWMRDARMTFRLEGVDDVARAREIAESTL</sequence>
<dbReference type="RefSeq" id="WP_261988629.1">
    <property type="nucleotide sequence ID" value="NZ_CP120983.1"/>
</dbReference>
<dbReference type="EMBL" id="CP120983">
    <property type="protein sequence ID" value="WLQ64594.1"/>
    <property type="molecule type" value="Genomic_DNA"/>
</dbReference>
<proteinExistence type="predicted"/>
<organism evidence="1 2">
    <name type="scientific">Streptomyces glycanivorans</name>
    <dbReference type="NCBI Taxonomy" id="3033808"/>
    <lineage>
        <taxon>Bacteria</taxon>
        <taxon>Bacillati</taxon>
        <taxon>Actinomycetota</taxon>
        <taxon>Actinomycetes</taxon>
        <taxon>Kitasatosporales</taxon>
        <taxon>Streptomycetaceae</taxon>
        <taxon>Streptomyces</taxon>
    </lineage>
</organism>
<reference evidence="1 2" key="1">
    <citation type="submission" date="2023-03" db="EMBL/GenBank/DDBJ databases">
        <title>Isolation and description of six Streptomyces strains from soil environments, able to metabolize different microbial glucans.</title>
        <authorList>
            <person name="Widen T."/>
            <person name="Larsbrink J."/>
        </authorList>
    </citation>
    <scope>NUCLEOTIDE SEQUENCE [LARGE SCALE GENOMIC DNA]</scope>
    <source>
        <strain evidence="1 2">Alt3</strain>
    </source>
</reference>